<dbReference type="AlphaFoldDB" id="A0A644VH60"/>
<feature type="compositionally biased region" description="Basic and acidic residues" evidence="1">
    <location>
        <begin position="123"/>
        <end position="137"/>
    </location>
</feature>
<dbReference type="EMBL" id="VSSQ01000310">
    <property type="protein sequence ID" value="MPL90656.1"/>
    <property type="molecule type" value="Genomic_DNA"/>
</dbReference>
<protein>
    <submittedName>
        <fullName evidence="2">Uncharacterized protein</fullName>
    </submittedName>
</protein>
<reference evidence="2" key="1">
    <citation type="submission" date="2019-08" db="EMBL/GenBank/DDBJ databases">
        <authorList>
            <person name="Kucharzyk K."/>
            <person name="Murdoch R.W."/>
            <person name="Higgins S."/>
            <person name="Loffler F."/>
        </authorList>
    </citation>
    <scope>NUCLEOTIDE SEQUENCE</scope>
</reference>
<name>A0A644VH60_9ZZZZ</name>
<organism evidence="2">
    <name type="scientific">bioreactor metagenome</name>
    <dbReference type="NCBI Taxonomy" id="1076179"/>
    <lineage>
        <taxon>unclassified sequences</taxon>
        <taxon>metagenomes</taxon>
        <taxon>ecological metagenomes</taxon>
    </lineage>
</organism>
<evidence type="ECO:0000313" key="2">
    <source>
        <dbReference type="EMBL" id="MPL90656.1"/>
    </source>
</evidence>
<accession>A0A644VH60</accession>
<gene>
    <name evidence="2" type="ORF">SDC9_36710</name>
</gene>
<evidence type="ECO:0000256" key="1">
    <source>
        <dbReference type="SAM" id="MobiDB-lite"/>
    </source>
</evidence>
<feature type="region of interest" description="Disordered" evidence="1">
    <location>
        <begin position="116"/>
        <end position="145"/>
    </location>
</feature>
<sequence length="145" mass="16994">MKYENNSRKQNEAQISHAINRAWKYIRQHVAQKHHYDVDIHHCDVAEAPLHDFIGKKGLQPNADYHQHRKVYVKYGSIVFRKIKVTVGADICHQNNGGCDNIYRFALVFRRRHGGKQKHQHHIGGDRPQKIGKERCHTQSPFSIR</sequence>
<proteinExistence type="predicted"/>
<comment type="caution">
    <text evidence="2">The sequence shown here is derived from an EMBL/GenBank/DDBJ whole genome shotgun (WGS) entry which is preliminary data.</text>
</comment>